<accession>A0A5C5ZGF9</accession>
<evidence type="ECO:0000313" key="2">
    <source>
        <dbReference type="EMBL" id="TWT86306.1"/>
    </source>
</evidence>
<evidence type="ECO:0008006" key="4">
    <source>
        <dbReference type="Google" id="ProtNLM"/>
    </source>
</evidence>
<dbReference type="SUPFAM" id="SSF63446">
    <property type="entry name" value="Type I dockerin domain"/>
    <property type="match status" value="1"/>
</dbReference>
<feature type="chain" id="PRO_5022667628" description="Autotransporter-associated beta strand repeat protein" evidence="1">
    <location>
        <begin position="20"/>
        <end position="634"/>
    </location>
</feature>
<dbReference type="Pfam" id="PF00404">
    <property type="entry name" value="Dockerin_1"/>
    <property type="match status" value="1"/>
</dbReference>
<keyword evidence="1" id="KW-0732">Signal</keyword>
<comment type="caution">
    <text evidence="2">The sequence shown here is derived from an EMBL/GenBank/DDBJ whole genome shotgun (WGS) entry which is preliminary data.</text>
</comment>
<evidence type="ECO:0000256" key="1">
    <source>
        <dbReference type="SAM" id="SignalP"/>
    </source>
</evidence>
<dbReference type="SUPFAM" id="SSF51126">
    <property type="entry name" value="Pectin lyase-like"/>
    <property type="match status" value="1"/>
</dbReference>
<dbReference type="OrthoDB" id="268023at2"/>
<gene>
    <name evidence="2" type="ORF">Mal64_38460</name>
</gene>
<organism evidence="2 3">
    <name type="scientific">Pseudobythopirellula maris</name>
    <dbReference type="NCBI Taxonomy" id="2527991"/>
    <lineage>
        <taxon>Bacteria</taxon>
        <taxon>Pseudomonadati</taxon>
        <taxon>Planctomycetota</taxon>
        <taxon>Planctomycetia</taxon>
        <taxon>Pirellulales</taxon>
        <taxon>Lacipirellulaceae</taxon>
        <taxon>Pseudobythopirellula</taxon>
    </lineage>
</organism>
<reference evidence="2 3" key="1">
    <citation type="submission" date="2019-02" db="EMBL/GenBank/DDBJ databases">
        <title>Deep-cultivation of Planctomycetes and their phenomic and genomic characterization uncovers novel biology.</title>
        <authorList>
            <person name="Wiegand S."/>
            <person name="Jogler M."/>
            <person name="Boedeker C."/>
            <person name="Pinto D."/>
            <person name="Vollmers J."/>
            <person name="Rivas-Marin E."/>
            <person name="Kohn T."/>
            <person name="Peeters S.H."/>
            <person name="Heuer A."/>
            <person name="Rast P."/>
            <person name="Oberbeckmann S."/>
            <person name="Bunk B."/>
            <person name="Jeske O."/>
            <person name="Meyerdierks A."/>
            <person name="Storesund J.E."/>
            <person name="Kallscheuer N."/>
            <person name="Luecker S."/>
            <person name="Lage O.M."/>
            <person name="Pohl T."/>
            <person name="Merkel B.J."/>
            <person name="Hornburger P."/>
            <person name="Mueller R.-W."/>
            <person name="Bruemmer F."/>
            <person name="Labrenz M."/>
            <person name="Spormann A.M."/>
            <person name="Op Den Camp H."/>
            <person name="Overmann J."/>
            <person name="Amann R."/>
            <person name="Jetten M.S.M."/>
            <person name="Mascher T."/>
            <person name="Medema M.H."/>
            <person name="Devos D.P."/>
            <person name="Kaster A.-K."/>
            <person name="Ovreas L."/>
            <person name="Rohde M."/>
            <person name="Galperin M.Y."/>
            <person name="Jogler C."/>
        </authorList>
    </citation>
    <scope>NUCLEOTIDE SEQUENCE [LARGE SCALE GENOMIC DNA]</scope>
    <source>
        <strain evidence="2 3">Mal64</strain>
    </source>
</reference>
<dbReference type="PROSITE" id="PS00018">
    <property type="entry name" value="EF_HAND_1"/>
    <property type="match status" value="1"/>
</dbReference>
<dbReference type="EMBL" id="SJPQ01000005">
    <property type="protein sequence ID" value="TWT86306.1"/>
    <property type="molecule type" value="Genomic_DNA"/>
</dbReference>
<dbReference type="GO" id="GO:0004553">
    <property type="term" value="F:hydrolase activity, hydrolyzing O-glycosyl compounds"/>
    <property type="evidence" value="ECO:0007669"/>
    <property type="project" value="InterPro"/>
</dbReference>
<proteinExistence type="predicted"/>
<dbReference type="Proteomes" id="UP000315440">
    <property type="component" value="Unassembled WGS sequence"/>
</dbReference>
<dbReference type="InterPro" id="IPR036439">
    <property type="entry name" value="Dockerin_dom_sf"/>
</dbReference>
<feature type="signal peptide" evidence="1">
    <location>
        <begin position="1"/>
        <end position="19"/>
    </location>
</feature>
<dbReference type="GO" id="GO:0000272">
    <property type="term" value="P:polysaccharide catabolic process"/>
    <property type="evidence" value="ECO:0007669"/>
    <property type="project" value="InterPro"/>
</dbReference>
<keyword evidence="3" id="KW-1185">Reference proteome</keyword>
<protein>
    <recommendedName>
        <fullName evidence="4">Autotransporter-associated beta strand repeat protein</fullName>
    </recommendedName>
</protein>
<dbReference type="Gene3D" id="1.10.1330.10">
    <property type="entry name" value="Dockerin domain"/>
    <property type="match status" value="1"/>
</dbReference>
<name>A0A5C5ZGF9_9BACT</name>
<dbReference type="InterPro" id="IPR018247">
    <property type="entry name" value="EF_Hand_1_Ca_BS"/>
</dbReference>
<dbReference type="InterPro" id="IPR011050">
    <property type="entry name" value="Pectin_lyase_fold/virulence"/>
</dbReference>
<evidence type="ECO:0000313" key="3">
    <source>
        <dbReference type="Proteomes" id="UP000315440"/>
    </source>
</evidence>
<dbReference type="RefSeq" id="WP_146403329.1">
    <property type="nucleotide sequence ID" value="NZ_SJPQ01000005.1"/>
</dbReference>
<dbReference type="AlphaFoldDB" id="A0A5C5ZGF9"/>
<sequence precursor="true">MPRTSSHALLLLKTCAVLAGVLVAATAGRLDAQQLHSWNALSEGAYANPANWLPANTPDSVNETARFDLFGSHTVGYEFNADILVHHLQVANGDFHFKGNQTSSLRAAHNFDLESGSLELEDFVLSVDETATLGSETLLELGNNSYYNAGATNIAAGTDNSSTELLAIAGATPVLGDLSLAETGGGNFEGLVTVMPGVEATVDNVSIATTGGEGQHGVLQVIGGVLQQNGPHPLVIGSDSELDTSGMIAAINSSDLRFSSHVTVNPTGRLRVSSSRVFLPRGLTVNGGEYRETGAVLRGLTPQSRLEALEGGELKLGDTLLTLGQGHSVGLDNASLTSVGGVAISDGGGVDLAGDAQFASTLSIGAGGTLTVEADATATLSGALTNHGGAAHVAAGASLIIDGDYAGDGFTGSGAVEFRGLMSPGQGPAEILLEGDAVWSSAAVLEIEVLGPPTGAGHDRIVLNGDAQLGGELRVALLEGAGGVYSPLPGRRLELIRAGGALSGAFDEYSLPALTSGLDWRVLQTTGALSLVVDTGLTGDFNADGAVDAADFTVWRDTLNQTGPAGLLAADGNLDGVVDGGDWVVWRDHYGDTLTSPAAGVPEPAGAAIALLAGCLGAAARRPRRLRRPCGPRR</sequence>
<dbReference type="InterPro" id="IPR002105">
    <property type="entry name" value="Dockerin_1_rpt"/>
</dbReference>